<accession>A0A0A0J9H8</accession>
<evidence type="ECO:0000313" key="4">
    <source>
        <dbReference type="Proteomes" id="UP000030002"/>
    </source>
</evidence>
<organism evidence="3 4">
    <name type="scientific">Knoellia sinensis KCTC 19936</name>
    <dbReference type="NCBI Taxonomy" id="1385520"/>
    <lineage>
        <taxon>Bacteria</taxon>
        <taxon>Bacillati</taxon>
        <taxon>Actinomycetota</taxon>
        <taxon>Actinomycetes</taxon>
        <taxon>Micrococcales</taxon>
        <taxon>Intrasporangiaceae</taxon>
        <taxon>Knoellia</taxon>
    </lineage>
</organism>
<feature type="transmembrane region" description="Helical" evidence="1">
    <location>
        <begin position="348"/>
        <end position="366"/>
    </location>
</feature>
<feature type="transmembrane region" description="Helical" evidence="1">
    <location>
        <begin position="302"/>
        <end position="327"/>
    </location>
</feature>
<keyword evidence="1" id="KW-0472">Membrane</keyword>
<name>A0A0A0J9H8_9MICO</name>
<dbReference type="Proteomes" id="UP000030002">
    <property type="component" value="Unassembled WGS sequence"/>
</dbReference>
<feature type="domain" description="F5/8 type C" evidence="2">
    <location>
        <begin position="872"/>
        <end position="948"/>
    </location>
</feature>
<dbReference type="Pfam" id="PF24607">
    <property type="entry name" value="CBM_AftD"/>
    <property type="match status" value="1"/>
</dbReference>
<keyword evidence="4" id="KW-1185">Reference proteome</keyword>
<dbReference type="Pfam" id="PF11847">
    <property type="entry name" value="GT-C_AftD"/>
    <property type="match status" value="1"/>
</dbReference>
<feature type="transmembrane region" description="Helical" evidence="1">
    <location>
        <begin position="78"/>
        <end position="95"/>
    </location>
</feature>
<feature type="transmembrane region" description="Helical" evidence="1">
    <location>
        <begin position="1267"/>
        <end position="1287"/>
    </location>
</feature>
<feature type="transmembrane region" description="Helical" evidence="1">
    <location>
        <begin position="199"/>
        <end position="218"/>
    </location>
</feature>
<dbReference type="eggNOG" id="COG1287">
    <property type="taxonomic scope" value="Bacteria"/>
</dbReference>
<evidence type="ECO:0000256" key="1">
    <source>
        <dbReference type="SAM" id="Phobius"/>
    </source>
</evidence>
<comment type="caution">
    <text evidence="3">The sequence shown here is derived from an EMBL/GenBank/DDBJ whole genome shotgun (WGS) entry which is preliminary data.</text>
</comment>
<sequence length="1325" mass="139356">MLVVWAIAWSVTPGRIAEDTKNDLYVDPWGFLARALHLWDPQVTWGGLSNQGYGYLFPMGPFFGLGSEIAPVWVVQRLWWSVLLTAAFVGMLGLLRALGVGTHRTRIVGALAYVLAPRVLSSIGGLSAEIQPQLLAPLVLWPLVLATKGHLSTPRAATLSGLAALCCGGVNATATLCALVPAGLWLITRQRWWRSPLTWSWAAAMVAATAWWLVPLLIMSRYAPPFLDWIENARAVMRPIGMLDVARGTTHWLGHIVTPGGAWWPAGHQLATSPQLIVLTTVVAGLGLAGLAMARIPERRWLWTSLLLGGVLLTVAHSGPFSSPVVTTAQAALDGPLAPLRNIHKFDLLVRLPLAVGLVHLLGRVSQWRPQVAWHRSVVMVTAVVAVIGAGAPAFTGAIAVRGSFERMPQHWVDAGRWLDANREGGQALLLPAANFGEYFWGRTIDEPLRPLTTAPYAVRDAVPLAPAGTIRMLDEIERRLQSGRSMAGGAEVLRRAGVGHLVVRNDLATHESGQPPVALARSSVRSTPGVQFARGFGQTFLDAAGERVFPVEIYALPGTPSGALEIWASGDVDGASGATEDLLSLADAQLLGGPVVFDGDRSQNLDPEQRVETDGYRTRARWFGAPRGQDLTSSLTARAGSDVPDYLPWDEDPLRSAVTYDGIADVSATSSVAEELTFAGLRPAHRPFAALDGDPATSWATMWDDRPSLNVVFAQPASFDHVNVTGLGRDTSLGETVSRPTRVRVTTDQGSTTATVLGRPTRIELPGDRHSRIRIQILETESDAPGTVITGLSEVQIPGVSPGERIALPRAADADEARAIVLSDGLRGRDGCTSSEGPIVCISGTVDPEQSGSMARTIAGARTGSWIAAGTLVPGLTPTSRLQGSPDVSVAASSARNGSAAAAPSAIVDGDDRTAWSPAFDDETPELTLDFARDVTLTTIRFQTRDDWAARAAPAVVIRLGGREVTRRVQPNGVVEIPATTGRRLDLEFVRVPGDRQVAPNAALELEELDLADVDIRPPAQQRTAECGQGPRLVVDGRAVPTSATVPRGALFGVESGTWRACEPVAFGAGEEHSVEVGAWQGFTPRAAVLTRQGAPAPVAQPQAVATSMAGTTWRGQVVAAPQARVLVMDQNASAGWAAHVGGVDLEPQVIDGRRQGFILPPGLAGALEIEFGPDAAYRASLLAGLALATALLVAAAVAARTRTSPSRTATAPESTLTASGWRGSPPWAAALAAVMGGLIAGAAGAAAALVGAVLAQRFAFGFAEWVRASIVAAGLAVCGVIQAVIAPGSLGGALLEGALRLAIVAVVSFAALAPMRRESRSEA</sequence>
<proteinExistence type="predicted"/>
<evidence type="ECO:0000259" key="2">
    <source>
        <dbReference type="PROSITE" id="PS50022"/>
    </source>
</evidence>
<keyword evidence="1" id="KW-1133">Transmembrane helix</keyword>
<dbReference type="Pfam" id="PF00754">
    <property type="entry name" value="F5_F8_type_C"/>
    <property type="match status" value="1"/>
</dbReference>
<dbReference type="InterPro" id="IPR008979">
    <property type="entry name" value="Galactose-bd-like_sf"/>
</dbReference>
<reference evidence="3 4" key="1">
    <citation type="submission" date="2013-08" db="EMBL/GenBank/DDBJ databases">
        <title>The genome sequence of Knoellia sinensis.</title>
        <authorList>
            <person name="Zhu W."/>
            <person name="Wang G."/>
        </authorList>
    </citation>
    <scope>NUCLEOTIDE SEQUENCE [LARGE SCALE GENOMIC DNA]</scope>
    <source>
        <strain evidence="3 4">KCTC 19936</strain>
    </source>
</reference>
<dbReference type="InterPro" id="IPR021798">
    <property type="entry name" value="AftD_N"/>
</dbReference>
<dbReference type="InterPro" id="IPR056997">
    <property type="entry name" value="CBM_AftD"/>
</dbReference>
<dbReference type="Gene3D" id="2.60.120.260">
    <property type="entry name" value="Galactose-binding domain-like"/>
    <property type="match status" value="1"/>
</dbReference>
<feature type="transmembrane region" description="Helical" evidence="1">
    <location>
        <begin position="276"/>
        <end position="296"/>
    </location>
</feature>
<evidence type="ECO:0000313" key="3">
    <source>
        <dbReference type="EMBL" id="KGN32692.1"/>
    </source>
</evidence>
<keyword evidence="1" id="KW-0812">Transmembrane</keyword>
<gene>
    <name evidence="3" type="ORF">N802_17195</name>
</gene>
<dbReference type="SUPFAM" id="SSF49785">
    <property type="entry name" value="Galactose-binding domain-like"/>
    <property type="match status" value="1"/>
</dbReference>
<feature type="transmembrane region" description="Helical" evidence="1">
    <location>
        <begin position="1229"/>
        <end position="1255"/>
    </location>
</feature>
<dbReference type="InterPro" id="IPR000421">
    <property type="entry name" value="FA58C"/>
</dbReference>
<dbReference type="STRING" id="1385520.N802_17195"/>
<feature type="transmembrane region" description="Helical" evidence="1">
    <location>
        <begin position="1299"/>
        <end position="1317"/>
    </location>
</feature>
<feature type="transmembrane region" description="Helical" evidence="1">
    <location>
        <begin position="378"/>
        <end position="401"/>
    </location>
</feature>
<dbReference type="PROSITE" id="PS50022">
    <property type="entry name" value="FA58C_3"/>
    <property type="match status" value="1"/>
</dbReference>
<dbReference type="GO" id="GO:0016740">
    <property type="term" value="F:transferase activity"/>
    <property type="evidence" value="ECO:0007669"/>
    <property type="project" value="InterPro"/>
</dbReference>
<protein>
    <recommendedName>
        <fullName evidence="2">F5/8 type C domain-containing protein</fullName>
    </recommendedName>
</protein>
<dbReference type="EMBL" id="AVPJ01000006">
    <property type="protein sequence ID" value="KGN32692.1"/>
    <property type="molecule type" value="Genomic_DNA"/>
</dbReference>